<sequence>MKINQKEGQDKLPSFFETLNTTINRPLESLQKLEEFITTDVYTQQNTEGYRIDAKIDRKLAMSRKQRSHGICPSIQFMRTGKKLEDFGWETFWLMLDYDNLSPEQMELAMEKVKGIRNTMAAYRTISGKGIRILCRYTRPKGCPLAATDLHHIAITKAIKLYDEALGLKADRQCTNMTRICGLAHDENAYFQWDATAIDVTTEETEDFIRNEEKKEEEKRKPPRKRKAGKGAPTAEEQQNTTPPNSEDIIRKVEEMSKNWYVQFETGHRHEFVMQFATFCHNYGARKEDVEQWMTKEYAAHDGTQQVIDWVYNHTESQGCWSCEMPRGNTKKLASTKNVMQWLETNYDFRHNTITNKLQLRGRYVGKTKYYRWTDVEDSIMNSIFLRMEKDGIRTSTKRLNIIVNSEFSVDYNPMEDYLKDLPPWHEGDPDYIAELARKVTVMDCPDNYHTEEEFVEIFKKWFVGMIVEWTTSHTANQAILIFVGKGGIFKTTFFERLLPPSLREYFANDSAGDYKSKEFLELIASKGLVLLDEFGVPHGKNLNSLKSSITKMAVTYRIPYHMYSCQLKRNASFCATSNNVHIIPEDESRRYMTWHIRKIENPYTHPFNYEGIYSQAVALARKVLEKKKKGLTEDDWKYWLTDEEIKRQSVRNKLFQVNDYIAERILKFYKVPDEDTPVQNIFRRRTSDILERICTNSIFRDTMSNRDISQTMQNLGFQQKHEEDGNKWIVSEILPTDRDLMDKGR</sequence>
<evidence type="ECO:0000313" key="4">
    <source>
        <dbReference type="EMBL" id="MQN80420.1"/>
    </source>
</evidence>
<evidence type="ECO:0000259" key="3">
    <source>
        <dbReference type="Pfam" id="PF08800"/>
    </source>
</evidence>
<dbReference type="AlphaFoldDB" id="A0A6G1U056"/>
<feature type="domain" description="BT4734-like N-terminal" evidence="3">
    <location>
        <begin position="91"/>
        <end position="191"/>
    </location>
</feature>
<dbReference type="PANTHER" id="PTHR34985">
    <property type="entry name" value="SLR0554 PROTEIN"/>
    <property type="match status" value="1"/>
</dbReference>
<dbReference type="EMBL" id="VZCB01000046">
    <property type="protein sequence ID" value="MQN80420.1"/>
    <property type="molecule type" value="Genomic_DNA"/>
</dbReference>
<protein>
    <submittedName>
        <fullName evidence="4">Uncharacterized protein</fullName>
    </submittedName>
</protein>
<comment type="caution">
    <text evidence="4">The sequence shown here is derived from an EMBL/GenBank/DDBJ whole genome shotgun (WGS) entry which is preliminary data.</text>
</comment>
<feature type="compositionally biased region" description="Polar residues" evidence="1">
    <location>
        <begin position="236"/>
        <end position="245"/>
    </location>
</feature>
<gene>
    <name evidence="4" type="ORF">F7D73_05540</name>
</gene>
<dbReference type="InterPro" id="IPR007936">
    <property type="entry name" value="VapE-like_dom"/>
</dbReference>
<accession>A0A6G1U056</accession>
<dbReference type="Pfam" id="PF08800">
    <property type="entry name" value="BT4734-like_N"/>
    <property type="match status" value="1"/>
</dbReference>
<dbReference type="Pfam" id="PF05272">
    <property type="entry name" value="VapE-like_dom"/>
    <property type="match status" value="1"/>
</dbReference>
<organism evidence="4 5">
    <name type="scientific">Segatella copri</name>
    <dbReference type="NCBI Taxonomy" id="165179"/>
    <lineage>
        <taxon>Bacteria</taxon>
        <taxon>Pseudomonadati</taxon>
        <taxon>Bacteroidota</taxon>
        <taxon>Bacteroidia</taxon>
        <taxon>Bacteroidales</taxon>
        <taxon>Prevotellaceae</taxon>
        <taxon>Segatella</taxon>
    </lineage>
</organism>
<feature type="compositionally biased region" description="Basic and acidic residues" evidence="1">
    <location>
        <begin position="207"/>
        <end position="220"/>
    </location>
</feature>
<evidence type="ECO:0000256" key="1">
    <source>
        <dbReference type="SAM" id="MobiDB-lite"/>
    </source>
</evidence>
<dbReference type="OrthoDB" id="9801888at2"/>
<feature type="domain" description="Virulence-associated protein E-like" evidence="2">
    <location>
        <begin position="455"/>
        <end position="626"/>
    </location>
</feature>
<reference evidence="4 5" key="1">
    <citation type="submission" date="2019-09" db="EMBL/GenBank/DDBJ databases">
        <title>Distinct polysaccharide growth profiles of human intestinal Prevotella copri isolates.</title>
        <authorList>
            <person name="Fehlner-Peach H."/>
            <person name="Magnabosco C."/>
            <person name="Raghavan V."/>
            <person name="Scher J.U."/>
            <person name="Tett A."/>
            <person name="Cox L.M."/>
            <person name="Gottsegen C."/>
            <person name="Watters A."/>
            <person name="Wiltshire- Gordon J.D."/>
            <person name="Segata N."/>
            <person name="Bonneau R."/>
            <person name="Littman D.R."/>
        </authorList>
    </citation>
    <scope>NUCLEOTIDE SEQUENCE [LARGE SCALE GENOMIC DNA]</scope>
    <source>
        <strain evidence="5">iA622</strain>
    </source>
</reference>
<dbReference type="PANTHER" id="PTHR34985:SF1">
    <property type="entry name" value="SLR0554 PROTEIN"/>
    <property type="match status" value="1"/>
</dbReference>
<dbReference type="Proteomes" id="UP000480425">
    <property type="component" value="Unassembled WGS sequence"/>
</dbReference>
<dbReference type="InterPro" id="IPR014907">
    <property type="entry name" value="BT4734-like_N"/>
</dbReference>
<evidence type="ECO:0000313" key="5">
    <source>
        <dbReference type="Proteomes" id="UP000480425"/>
    </source>
</evidence>
<proteinExistence type="predicted"/>
<dbReference type="RefSeq" id="WP_153122885.1">
    <property type="nucleotide sequence ID" value="NZ_VZCB01000046.1"/>
</dbReference>
<name>A0A6G1U056_9BACT</name>
<evidence type="ECO:0000259" key="2">
    <source>
        <dbReference type="Pfam" id="PF05272"/>
    </source>
</evidence>
<feature type="region of interest" description="Disordered" evidence="1">
    <location>
        <begin position="207"/>
        <end position="247"/>
    </location>
</feature>